<feature type="compositionally biased region" description="Basic residues" evidence="1">
    <location>
        <begin position="8"/>
        <end position="17"/>
    </location>
</feature>
<protein>
    <recommendedName>
        <fullName evidence="3">DUF1289 domain-containing protein</fullName>
    </recommendedName>
</protein>
<accession>A0A6S6UEN0</accession>
<organism evidence="2">
    <name type="scientific">uncultured Thiotrichaceae bacterium</name>
    <dbReference type="NCBI Taxonomy" id="298394"/>
    <lineage>
        <taxon>Bacteria</taxon>
        <taxon>Pseudomonadati</taxon>
        <taxon>Pseudomonadota</taxon>
        <taxon>Gammaproteobacteria</taxon>
        <taxon>Thiotrichales</taxon>
        <taxon>Thiotrichaceae</taxon>
        <taxon>environmental samples</taxon>
    </lineage>
</organism>
<proteinExistence type="predicted"/>
<dbReference type="InterPro" id="IPR010710">
    <property type="entry name" value="DUF1289"/>
</dbReference>
<dbReference type="Pfam" id="PF06945">
    <property type="entry name" value="DUF1289"/>
    <property type="match status" value="1"/>
</dbReference>
<dbReference type="PANTHER" id="PTHR35175:SF2">
    <property type="entry name" value="DUF1289 DOMAIN-CONTAINING PROTEIN"/>
    <property type="match status" value="1"/>
</dbReference>
<evidence type="ECO:0000313" key="2">
    <source>
        <dbReference type="EMBL" id="CAA6826276.1"/>
    </source>
</evidence>
<name>A0A6S6UEN0_9GAMM</name>
<dbReference type="PANTHER" id="PTHR35175">
    <property type="entry name" value="DUF1289 DOMAIN-CONTAINING PROTEIN"/>
    <property type="match status" value="1"/>
</dbReference>
<dbReference type="AlphaFoldDB" id="A0A6S6UEN0"/>
<gene>
    <name evidence="2" type="ORF">HELGO_WM63893</name>
</gene>
<sequence>MDNQHNTTRARRRRNTARKLPDTTVPSPCIGLCWLNDATQLCDGCFRNVDEIRDWMIMDKNEKLTVLASIEKRRIDATDI</sequence>
<reference evidence="2" key="1">
    <citation type="submission" date="2020-01" db="EMBL/GenBank/DDBJ databases">
        <authorList>
            <person name="Meier V. D."/>
            <person name="Meier V D."/>
        </authorList>
    </citation>
    <scope>NUCLEOTIDE SEQUENCE</scope>
    <source>
        <strain evidence="2">HLG_WM_MAG_08</strain>
    </source>
</reference>
<dbReference type="EMBL" id="CACVAV010000419">
    <property type="protein sequence ID" value="CAA6826276.1"/>
    <property type="molecule type" value="Genomic_DNA"/>
</dbReference>
<evidence type="ECO:0000256" key="1">
    <source>
        <dbReference type="SAM" id="MobiDB-lite"/>
    </source>
</evidence>
<feature type="region of interest" description="Disordered" evidence="1">
    <location>
        <begin position="1"/>
        <end position="21"/>
    </location>
</feature>
<evidence type="ECO:0008006" key="3">
    <source>
        <dbReference type="Google" id="ProtNLM"/>
    </source>
</evidence>